<organism evidence="8 9">
    <name type="scientific">Flagellimonas oceani</name>
    <dbReference type="NCBI Taxonomy" id="2698672"/>
    <lineage>
        <taxon>Bacteria</taxon>
        <taxon>Pseudomonadati</taxon>
        <taxon>Bacteroidota</taxon>
        <taxon>Flavobacteriia</taxon>
        <taxon>Flavobacteriales</taxon>
        <taxon>Flavobacteriaceae</taxon>
        <taxon>Flagellimonas</taxon>
    </lineage>
</organism>
<evidence type="ECO:0000313" key="9">
    <source>
        <dbReference type="Proteomes" id="UP000502928"/>
    </source>
</evidence>
<dbReference type="PANTHER" id="PTHR43280:SF2">
    <property type="entry name" value="HTH-TYPE TRANSCRIPTIONAL REGULATOR EXSA"/>
    <property type="match status" value="1"/>
</dbReference>
<dbReference type="EMBL" id="CP049616">
    <property type="protein sequence ID" value="QII44488.1"/>
    <property type="molecule type" value="Genomic_DNA"/>
</dbReference>
<keyword evidence="1" id="KW-0805">Transcription regulation</keyword>
<dbReference type="RefSeq" id="WP_166248026.1">
    <property type="nucleotide sequence ID" value="NZ_CP049616.1"/>
</dbReference>
<evidence type="ECO:0000256" key="5">
    <source>
        <dbReference type="SAM" id="Phobius"/>
    </source>
</evidence>
<keyword evidence="3" id="KW-0804">Transcription</keyword>
<dbReference type="PROSITE" id="PS01124">
    <property type="entry name" value="HTH_ARAC_FAMILY_2"/>
    <property type="match status" value="1"/>
</dbReference>
<feature type="coiled-coil region" evidence="4">
    <location>
        <begin position="253"/>
        <end position="280"/>
    </location>
</feature>
<keyword evidence="6" id="KW-0732">Signal</keyword>
<feature type="signal peptide" evidence="6">
    <location>
        <begin position="1"/>
        <end position="25"/>
    </location>
</feature>
<reference evidence="8 9" key="1">
    <citation type="submission" date="2020-02" db="EMBL/GenBank/DDBJ databases">
        <title>Complete genome of Muricauda sp. 501str8.</title>
        <authorList>
            <person name="Dong B."/>
            <person name="Zhu S."/>
            <person name="Yang J."/>
            <person name="Chen J."/>
        </authorList>
    </citation>
    <scope>NUCLEOTIDE SEQUENCE [LARGE SCALE GENOMIC DNA]</scope>
    <source>
        <strain evidence="8 9">501str8</strain>
    </source>
</reference>
<sequence>MKFVLVKEFKLTLCLLLSSVVFCWAQNKDIYSEDLSNLTYNELYDIMVSDADSLYLEKVFNIYAEKARNNKDTLELAQAYRLKAYNLNLTAGIKYVDSSMVIAESIRVIKELDLDEFMAHAHYTKGALFYDNDKNYLAADEYIKCYNLARQSNNHDLSIIVLIFIADIKAVFGQEDEAILLQRKTRDYLDLNKTNIEQFENLELFWVEQMSRSFLFAMELDSANKYIRKGLDLSKKYNDKNFLTQFITQSAKLDFYLNNFRRAKDTLERYNKKSNNLQSADDLFYLGMIEGELGNQDRKRDYFLTIDSLLSLKNYPLRDNCSEIYQFLLKEAVNDGNTALADHYLNRVVYYDSLLLTTQKNLREITLKKFDLPMQEEERELLGKIISSKSKWLTWLYVMCGCTLLGLTAYFIKYKRTKNRLARLMGDSLTLEKPDTLKETKDQLDEETVAKVLQKLQIWEQKRGFLENSLTQQSLAKELNTNSSYLSKVINVHKSKNFASYLKDIRITYAINHLKENPEIVKTKSMIQIAEMFGFNSISVFTKCFKDKTGLTPGVFFKRILDDQWKKSS</sequence>
<dbReference type="GO" id="GO:0003700">
    <property type="term" value="F:DNA-binding transcription factor activity"/>
    <property type="evidence" value="ECO:0007669"/>
    <property type="project" value="InterPro"/>
</dbReference>
<keyword evidence="9" id="KW-1185">Reference proteome</keyword>
<dbReference type="KEGG" id="mut:GVT53_07305"/>
<dbReference type="Gene3D" id="1.10.10.60">
    <property type="entry name" value="Homeodomain-like"/>
    <property type="match status" value="2"/>
</dbReference>
<keyword evidence="4" id="KW-0175">Coiled coil</keyword>
<dbReference type="Pfam" id="PF12833">
    <property type="entry name" value="HTH_18"/>
    <property type="match status" value="1"/>
</dbReference>
<keyword evidence="5" id="KW-1133">Transmembrane helix</keyword>
<protein>
    <submittedName>
        <fullName evidence="8">AraC family transcriptional regulator</fullName>
    </submittedName>
</protein>
<evidence type="ECO:0000259" key="7">
    <source>
        <dbReference type="PROSITE" id="PS01124"/>
    </source>
</evidence>
<dbReference type="InterPro" id="IPR018060">
    <property type="entry name" value="HTH_AraC"/>
</dbReference>
<dbReference type="InterPro" id="IPR009057">
    <property type="entry name" value="Homeodomain-like_sf"/>
</dbReference>
<evidence type="ECO:0000256" key="6">
    <source>
        <dbReference type="SAM" id="SignalP"/>
    </source>
</evidence>
<dbReference type="PANTHER" id="PTHR43280">
    <property type="entry name" value="ARAC-FAMILY TRANSCRIPTIONAL REGULATOR"/>
    <property type="match status" value="1"/>
</dbReference>
<dbReference type="AlphaFoldDB" id="A0A6G7J1K1"/>
<feature type="domain" description="HTH araC/xylS-type" evidence="7">
    <location>
        <begin position="466"/>
        <end position="559"/>
    </location>
</feature>
<evidence type="ECO:0000256" key="4">
    <source>
        <dbReference type="SAM" id="Coils"/>
    </source>
</evidence>
<name>A0A6G7J1K1_9FLAO</name>
<evidence type="ECO:0000256" key="3">
    <source>
        <dbReference type="ARBA" id="ARBA00023163"/>
    </source>
</evidence>
<evidence type="ECO:0000256" key="1">
    <source>
        <dbReference type="ARBA" id="ARBA00023015"/>
    </source>
</evidence>
<dbReference type="InterPro" id="IPR011990">
    <property type="entry name" value="TPR-like_helical_dom_sf"/>
</dbReference>
<evidence type="ECO:0000313" key="8">
    <source>
        <dbReference type="EMBL" id="QII44488.1"/>
    </source>
</evidence>
<keyword evidence="2" id="KW-0238">DNA-binding</keyword>
<dbReference type="Proteomes" id="UP000502928">
    <property type="component" value="Chromosome"/>
</dbReference>
<dbReference type="SMART" id="SM00342">
    <property type="entry name" value="HTH_ARAC"/>
    <property type="match status" value="1"/>
</dbReference>
<gene>
    <name evidence="8" type="ORF">GVT53_07305</name>
</gene>
<feature type="chain" id="PRO_5026311691" evidence="6">
    <location>
        <begin position="26"/>
        <end position="569"/>
    </location>
</feature>
<keyword evidence="5" id="KW-0812">Transmembrane</keyword>
<feature type="transmembrane region" description="Helical" evidence="5">
    <location>
        <begin position="392"/>
        <end position="412"/>
    </location>
</feature>
<keyword evidence="5" id="KW-0472">Membrane</keyword>
<proteinExistence type="predicted"/>
<dbReference type="Gene3D" id="1.25.40.10">
    <property type="entry name" value="Tetratricopeptide repeat domain"/>
    <property type="match status" value="1"/>
</dbReference>
<dbReference type="SUPFAM" id="SSF46689">
    <property type="entry name" value="Homeodomain-like"/>
    <property type="match status" value="1"/>
</dbReference>
<evidence type="ECO:0000256" key="2">
    <source>
        <dbReference type="ARBA" id="ARBA00023125"/>
    </source>
</evidence>
<dbReference type="GO" id="GO:0043565">
    <property type="term" value="F:sequence-specific DNA binding"/>
    <property type="evidence" value="ECO:0007669"/>
    <property type="project" value="InterPro"/>
</dbReference>
<accession>A0A6G7J1K1</accession>